<accession>A0A1X9M9X7</accession>
<dbReference type="EMBL" id="CP020814">
    <property type="protein sequence ID" value="ARK30269.1"/>
    <property type="molecule type" value="Genomic_DNA"/>
</dbReference>
<evidence type="ECO:0000313" key="3">
    <source>
        <dbReference type="EMBL" id="ARK30269.1"/>
    </source>
</evidence>
<organism evidence="3 4">
    <name type="scientific">Halalkalibacter krulwichiae</name>
    <dbReference type="NCBI Taxonomy" id="199441"/>
    <lineage>
        <taxon>Bacteria</taxon>
        <taxon>Bacillati</taxon>
        <taxon>Bacillota</taxon>
        <taxon>Bacilli</taxon>
        <taxon>Bacillales</taxon>
        <taxon>Bacillaceae</taxon>
        <taxon>Halalkalibacter</taxon>
    </lineage>
</organism>
<protein>
    <submittedName>
        <fullName evidence="3">Uncharacterized protein</fullName>
    </submittedName>
</protein>
<keyword evidence="4" id="KW-1185">Reference proteome</keyword>
<keyword evidence="2" id="KW-0472">Membrane</keyword>
<proteinExistence type="predicted"/>
<feature type="transmembrane region" description="Helical" evidence="2">
    <location>
        <begin position="44"/>
        <end position="66"/>
    </location>
</feature>
<evidence type="ECO:0000256" key="2">
    <source>
        <dbReference type="SAM" id="Phobius"/>
    </source>
</evidence>
<feature type="compositionally biased region" description="Basic and acidic residues" evidence="1">
    <location>
        <begin position="1"/>
        <end position="16"/>
    </location>
</feature>
<keyword evidence="2" id="KW-1133">Transmembrane helix</keyword>
<feature type="compositionally biased region" description="Basic residues" evidence="1">
    <location>
        <begin position="25"/>
        <end position="38"/>
    </location>
</feature>
<dbReference type="STRING" id="199441.BkAM31D_10770"/>
<evidence type="ECO:0000256" key="1">
    <source>
        <dbReference type="SAM" id="MobiDB-lite"/>
    </source>
</evidence>
<gene>
    <name evidence="3" type="ORF">BkAM31D_10770</name>
</gene>
<reference evidence="3 4" key="1">
    <citation type="submission" date="2017-04" db="EMBL/GenBank/DDBJ databases">
        <title>Bacillus krulwichiae AM31D Genome sequencing and assembly.</title>
        <authorList>
            <person name="Krulwich T.A."/>
            <person name="Anastor L."/>
            <person name="Ehrlich R."/>
            <person name="Ehrlich G.D."/>
            <person name="Janto B."/>
        </authorList>
    </citation>
    <scope>NUCLEOTIDE SEQUENCE [LARGE SCALE GENOMIC DNA]</scope>
    <source>
        <strain evidence="3 4">AM31D</strain>
    </source>
</reference>
<keyword evidence="2" id="KW-0812">Transmembrane</keyword>
<dbReference type="RefSeq" id="WP_066151575.1">
    <property type="nucleotide sequence ID" value="NZ_CP020814.1"/>
</dbReference>
<dbReference type="AlphaFoldDB" id="A0A1X9M9X7"/>
<sequence>MTMHAKDDKERSEHDVTSQSLPPRSRMHRRKIQKKKKQSLSFPLIRLLLVLFLALIVAAVTSPYWLP</sequence>
<dbReference type="KEGG" id="bkw:BkAM31D_10770"/>
<dbReference type="Proteomes" id="UP000193006">
    <property type="component" value="Chromosome"/>
</dbReference>
<name>A0A1X9M9X7_9BACI</name>
<evidence type="ECO:0000313" key="4">
    <source>
        <dbReference type="Proteomes" id="UP000193006"/>
    </source>
</evidence>
<feature type="region of interest" description="Disordered" evidence="1">
    <location>
        <begin position="1"/>
        <end position="38"/>
    </location>
</feature>